<evidence type="ECO:0000313" key="4">
    <source>
        <dbReference type="Proteomes" id="UP000241818"/>
    </source>
</evidence>
<dbReference type="EMBL" id="KZ679007">
    <property type="protein sequence ID" value="PSS25856.1"/>
    <property type="molecule type" value="Genomic_DNA"/>
</dbReference>
<reference evidence="3 4" key="1">
    <citation type="journal article" date="2018" name="New Phytol.">
        <title>Comparative genomics and transcriptomics depict ericoid mycorrhizal fungi as versatile saprotrophs and plant mutualists.</title>
        <authorList>
            <person name="Martino E."/>
            <person name="Morin E."/>
            <person name="Grelet G.A."/>
            <person name="Kuo A."/>
            <person name="Kohler A."/>
            <person name="Daghino S."/>
            <person name="Barry K.W."/>
            <person name="Cichocki N."/>
            <person name="Clum A."/>
            <person name="Dockter R.B."/>
            <person name="Hainaut M."/>
            <person name="Kuo R.C."/>
            <person name="LaButti K."/>
            <person name="Lindahl B.D."/>
            <person name="Lindquist E.A."/>
            <person name="Lipzen A."/>
            <person name="Khouja H.R."/>
            <person name="Magnuson J."/>
            <person name="Murat C."/>
            <person name="Ohm R.A."/>
            <person name="Singer S.W."/>
            <person name="Spatafora J.W."/>
            <person name="Wang M."/>
            <person name="Veneault-Fourrey C."/>
            <person name="Henrissat B."/>
            <person name="Grigoriev I.V."/>
            <person name="Martin F.M."/>
            <person name="Perotto S."/>
        </authorList>
    </citation>
    <scope>NUCLEOTIDE SEQUENCE [LARGE SCALE GENOMIC DNA]</scope>
    <source>
        <strain evidence="3 4">ATCC 22711</strain>
    </source>
</reference>
<feature type="region of interest" description="Disordered" evidence="1">
    <location>
        <begin position="1"/>
        <end position="48"/>
    </location>
</feature>
<accession>A0A2T3BBZ9</accession>
<sequence length="511" mass="57492">MLTEDESSRDGRKRKHEDASPQPNKIAKTSDRDTPGSQPSDVDPEDPPRIISKEALAMVKDQLIQITTKNQGMKATMQSMRETVVRELMLIMKTRRIVLEQLGRPDLEEGMRQPCRDLLAKRKLNMVTKEDELIRLEKLLGDHEAVLEHADSACVELEEKIMAIEKAQWSPTFTSKDFPQMAALARLTGGGNYQNPTPAIIQPPPETGPSFTLFSKFPLEIRLQIWEACLPGPRIITHDSKHNKSLSLLAACRESRDVIKAKYSRVLSPGPYFPLAATSFSYVNPNIDTVVRDLTFQHGSLFDLDGSAFNLSCFVLFSGLAKVKNLALAFDLLHENGGELFGPLQACCPSLQTLILFPSSQLRGSTRHGPRLSGCDDLRFIDIDSNLVDFVRLRWDCCRDRLLKRKALRGLATLTALNGTAQQYSNVFPQYIEQFGQAWNPSIRVCLLTSWNAHAQGWQTGYLEMDRYSKGFPGEDGNLYRGFIESGIVCDAKGELLSRYDGMERLFREHI</sequence>
<dbReference type="AlphaFoldDB" id="A0A2T3BBZ9"/>
<feature type="domain" description="2EXR" evidence="2">
    <location>
        <begin position="211"/>
        <end position="290"/>
    </location>
</feature>
<proteinExistence type="predicted"/>
<evidence type="ECO:0000313" key="3">
    <source>
        <dbReference type="EMBL" id="PSS25856.1"/>
    </source>
</evidence>
<dbReference type="OrthoDB" id="4812806at2759"/>
<dbReference type="PANTHER" id="PTHR35910">
    <property type="entry name" value="2EXR DOMAIN-CONTAINING PROTEIN"/>
    <property type="match status" value="1"/>
</dbReference>
<dbReference type="Proteomes" id="UP000241818">
    <property type="component" value="Unassembled WGS sequence"/>
</dbReference>
<gene>
    <name evidence="3" type="ORF">M430DRAFT_16565</name>
</gene>
<dbReference type="Pfam" id="PF20150">
    <property type="entry name" value="2EXR"/>
    <property type="match status" value="1"/>
</dbReference>
<dbReference type="GeneID" id="36571563"/>
<feature type="compositionally biased region" description="Basic and acidic residues" evidence="1">
    <location>
        <begin position="1"/>
        <end position="10"/>
    </location>
</feature>
<evidence type="ECO:0000259" key="2">
    <source>
        <dbReference type="Pfam" id="PF20150"/>
    </source>
</evidence>
<organism evidence="3 4">
    <name type="scientific">Amorphotheca resinae ATCC 22711</name>
    <dbReference type="NCBI Taxonomy" id="857342"/>
    <lineage>
        <taxon>Eukaryota</taxon>
        <taxon>Fungi</taxon>
        <taxon>Dikarya</taxon>
        <taxon>Ascomycota</taxon>
        <taxon>Pezizomycotina</taxon>
        <taxon>Leotiomycetes</taxon>
        <taxon>Helotiales</taxon>
        <taxon>Amorphothecaceae</taxon>
        <taxon>Amorphotheca</taxon>
    </lineage>
</organism>
<evidence type="ECO:0000256" key="1">
    <source>
        <dbReference type="SAM" id="MobiDB-lite"/>
    </source>
</evidence>
<protein>
    <recommendedName>
        <fullName evidence="2">2EXR domain-containing protein</fullName>
    </recommendedName>
</protein>
<dbReference type="RefSeq" id="XP_024724455.1">
    <property type="nucleotide sequence ID" value="XM_024863482.1"/>
</dbReference>
<name>A0A2T3BBZ9_AMORE</name>
<keyword evidence="4" id="KW-1185">Reference proteome</keyword>
<dbReference type="InterPro" id="IPR045518">
    <property type="entry name" value="2EXR"/>
</dbReference>
<dbReference type="PANTHER" id="PTHR35910:SF6">
    <property type="entry name" value="2EXR DOMAIN-CONTAINING PROTEIN"/>
    <property type="match status" value="1"/>
</dbReference>
<dbReference type="InParanoid" id="A0A2T3BBZ9"/>